<evidence type="ECO:0000256" key="1">
    <source>
        <dbReference type="ARBA" id="ARBA00022676"/>
    </source>
</evidence>
<dbReference type="EMBL" id="CATOUU010000818">
    <property type="protein sequence ID" value="CAI9950804.1"/>
    <property type="molecule type" value="Genomic_DNA"/>
</dbReference>
<keyword evidence="1" id="KW-0328">Glycosyltransferase</keyword>
<evidence type="ECO:0000259" key="2">
    <source>
        <dbReference type="Pfam" id="PF00534"/>
    </source>
</evidence>
<dbReference type="Gene3D" id="3.40.50.2000">
    <property type="entry name" value="Glycogen Phosphorylase B"/>
    <property type="match status" value="2"/>
</dbReference>
<dbReference type="Pfam" id="PF13439">
    <property type="entry name" value="Glyco_transf_4"/>
    <property type="match status" value="1"/>
</dbReference>
<dbReference type="Proteomes" id="UP001642409">
    <property type="component" value="Unassembled WGS sequence"/>
</dbReference>
<dbReference type="AlphaFoldDB" id="A0AA86Q286"/>
<dbReference type="PANTHER" id="PTHR45947">
    <property type="entry name" value="SULFOQUINOVOSYL TRANSFERASE SQD2"/>
    <property type="match status" value="1"/>
</dbReference>
<dbReference type="InterPro" id="IPR028098">
    <property type="entry name" value="Glyco_trans_4-like_N"/>
</dbReference>
<sequence>MLIILSTLNIITSQVTIQNEFVYSVGIITKLYRSGGIERVTQLLAEHLNKEQIQIFLITGEPTEQDYPVPQNVTRLVAFAENDGNREEVMNEEAKVKTATKNKLLLEYAKQYNIQLFVCQEHWAHGHYETINFLKDHGIKVVAIEHNFFLFPIHDNREYLYKISQKTYPRLDALVCLSRVDVQLWKHVGVKNAIYIPNILTFDPSQIQPASLQTNKILMVGRFSKEVKQQHMAIYMMQFLKPLYPDAVLQIVGDSSPEYFRECYKQLIRLDVMDNVEFIPFQKNIQEYYKNASVFIMTSKIEGFPMVLQEAKAFGIPAVAFDLKFCELWQQGVTAVWQGDVENMAKQVAQLLQDKELREQKGREARDSLNKFKTEETVKKWVKLIKSIIDEDQREIQEMMETQEKVTYEHAVDVLKHELNVIGREAYDFGFNK</sequence>
<organism evidence="4">
    <name type="scientific">Hexamita inflata</name>
    <dbReference type="NCBI Taxonomy" id="28002"/>
    <lineage>
        <taxon>Eukaryota</taxon>
        <taxon>Metamonada</taxon>
        <taxon>Diplomonadida</taxon>
        <taxon>Hexamitidae</taxon>
        <taxon>Hexamitinae</taxon>
        <taxon>Hexamita</taxon>
    </lineage>
</organism>
<dbReference type="InterPro" id="IPR050194">
    <property type="entry name" value="Glycosyltransferase_grp1"/>
</dbReference>
<keyword evidence="6" id="KW-1185">Reference proteome</keyword>
<proteinExistence type="predicted"/>
<evidence type="ECO:0000259" key="3">
    <source>
        <dbReference type="Pfam" id="PF13439"/>
    </source>
</evidence>
<accession>A0AA86Q286</accession>
<feature type="domain" description="Glycosyltransferase subfamily 4-like N-terminal" evidence="3">
    <location>
        <begin position="35"/>
        <end position="198"/>
    </location>
</feature>
<dbReference type="EMBL" id="CAXDID020000248">
    <property type="protein sequence ID" value="CAL6063964.1"/>
    <property type="molecule type" value="Genomic_DNA"/>
</dbReference>
<protein>
    <submittedName>
        <fullName evidence="4">Glycosyl transferases group</fullName>
    </submittedName>
    <submittedName>
        <fullName evidence="5">Glycosyl_transferases group</fullName>
    </submittedName>
</protein>
<evidence type="ECO:0000313" key="6">
    <source>
        <dbReference type="Proteomes" id="UP001642409"/>
    </source>
</evidence>
<keyword evidence="4" id="KW-0808">Transferase</keyword>
<evidence type="ECO:0000313" key="4">
    <source>
        <dbReference type="EMBL" id="CAI9950804.1"/>
    </source>
</evidence>
<dbReference type="GO" id="GO:0016757">
    <property type="term" value="F:glycosyltransferase activity"/>
    <property type="evidence" value="ECO:0007669"/>
    <property type="project" value="UniProtKB-KW"/>
</dbReference>
<reference evidence="4" key="1">
    <citation type="submission" date="2023-06" db="EMBL/GenBank/DDBJ databases">
        <authorList>
            <person name="Kurt Z."/>
        </authorList>
    </citation>
    <scope>NUCLEOTIDE SEQUENCE</scope>
</reference>
<dbReference type="SUPFAM" id="SSF53756">
    <property type="entry name" value="UDP-Glycosyltransferase/glycogen phosphorylase"/>
    <property type="match status" value="1"/>
</dbReference>
<dbReference type="InterPro" id="IPR001296">
    <property type="entry name" value="Glyco_trans_1"/>
</dbReference>
<evidence type="ECO:0000313" key="5">
    <source>
        <dbReference type="EMBL" id="CAL6063964.1"/>
    </source>
</evidence>
<comment type="caution">
    <text evidence="4">The sequence shown here is derived from an EMBL/GenBank/DDBJ whole genome shotgun (WGS) entry which is preliminary data.</text>
</comment>
<reference evidence="5 6" key="2">
    <citation type="submission" date="2024-07" db="EMBL/GenBank/DDBJ databases">
        <authorList>
            <person name="Akdeniz Z."/>
        </authorList>
    </citation>
    <scope>NUCLEOTIDE SEQUENCE [LARGE SCALE GENOMIC DNA]</scope>
</reference>
<feature type="domain" description="Glycosyl transferase family 1" evidence="2">
    <location>
        <begin position="211"/>
        <end position="366"/>
    </location>
</feature>
<dbReference type="PANTHER" id="PTHR45947:SF3">
    <property type="entry name" value="SULFOQUINOVOSYL TRANSFERASE SQD2"/>
    <property type="match status" value="1"/>
</dbReference>
<dbReference type="Pfam" id="PF00534">
    <property type="entry name" value="Glycos_transf_1"/>
    <property type="match status" value="1"/>
</dbReference>
<name>A0AA86Q286_9EUKA</name>
<gene>
    <name evidence="4" type="ORF">HINF_LOCUS38449</name>
    <name evidence="5" type="ORF">HINF_LOCUS51126</name>
</gene>